<accession>A0A7T8HKB3</accession>
<dbReference type="Proteomes" id="UP000595437">
    <property type="component" value="Chromosome 8"/>
</dbReference>
<evidence type="ECO:0000313" key="2">
    <source>
        <dbReference type="Proteomes" id="UP000595437"/>
    </source>
</evidence>
<keyword evidence="2" id="KW-1185">Reference proteome</keyword>
<gene>
    <name evidence="1" type="ORF">FKW44_013067</name>
</gene>
<feature type="non-terminal residue" evidence="1">
    <location>
        <position position="1"/>
    </location>
</feature>
<proteinExistence type="predicted"/>
<reference evidence="2" key="1">
    <citation type="submission" date="2021-01" db="EMBL/GenBank/DDBJ databases">
        <title>Caligus Genome Assembly.</title>
        <authorList>
            <person name="Gallardo-Escarate C."/>
        </authorList>
    </citation>
    <scope>NUCLEOTIDE SEQUENCE [LARGE SCALE GENOMIC DNA]</scope>
</reference>
<dbReference type="EMBL" id="CP045897">
    <property type="protein sequence ID" value="QQP51643.1"/>
    <property type="molecule type" value="Genomic_DNA"/>
</dbReference>
<protein>
    <submittedName>
        <fullName evidence="1">Uncharacterized protein</fullName>
    </submittedName>
</protein>
<sequence>LNAAVSNFKSLIAKQLTANSYVEAEDLRAIILGAAARYEALDVKIPDPGSPSWKWARDIVRFVSSRSGVYLKALKRILRRHRDF</sequence>
<evidence type="ECO:0000313" key="1">
    <source>
        <dbReference type="EMBL" id="QQP51643.1"/>
    </source>
</evidence>
<dbReference type="AlphaFoldDB" id="A0A7T8HKB3"/>
<name>A0A7T8HKB3_CALRO</name>
<organism evidence="1 2">
    <name type="scientific">Caligus rogercresseyi</name>
    <name type="common">Sea louse</name>
    <dbReference type="NCBI Taxonomy" id="217165"/>
    <lineage>
        <taxon>Eukaryota</taxon>
        <taxon>Metazoa</taxon>
        <taxon>Ecdysozoa</taxon>
        <taxon>Arthropoda</taxon>
        <taxon>Crustacea</taxon>
        <taxon>Multicrustacea</taxon>
        <taxon>Hexanauplia</taxon>
        <taxon>Copepoda</taxon>
        <taxon>Siphonostomatoida</taxon>
        <taxon>Caligidae</taxon>
        <taxon>Caligus</taxon>
    </lineage>
</organism>